<protein>
    <submittedName>
        <fullName evidence="9">15808_t:CDS:1</fullName>
    </submittedName>
</protein>
<dbReference type="InterPro" id="IPR001300">
    <property type="entry name" value="Peptidase_C2_calpain_cat"/>
</dbReference>
<evidence type="ECO:0000256" key="4">
    <source>
        <dbReference type="ARBA" id="ARBA00022807"/>
    </source>
</evidence>
<evidence type="ECO:0000256" key="7">
    <source>
        <dbReference type="SAM" id="MobiDB-lite"/>
    </source>
</evidence>
<organism evidence="9 10">
    <name type="scientific">Racocetra fulgida</name>
    <dbReference type="NCBI Taxonomy" id="60492"/>
    <lineage>
        <taxon>Eukaryota</taxon>
        <taxon>Fungi</taxon>
        <taxon>Fungi incertae sedis</taxon>
        <taxon>Mucoromycota</taxon>
        <taxon>Glomeromycotina</taxon>
        <taxon>Glomeromycetes</taxon>
        <taxon>Diversisporales</taxon>
        <taxon>Gigasporaceae</taxon>
        <taxon>Racocetra</taxon>
    </lineage>
</organism>
<dbReference type="SUPFAM" id="SSF54001">
    <property type="entry name" value="Cysteine proteinases"/>
    <property type="match status" value="1"/>
</dbReference>
<evidence type="ECO:0000256" key="3">
    <source>
        <dbReference type="ARBA" id="ARBA00022801"/>
    </source>
</evidence>
<dbReference type="AlphaFoldDB" id="A0A9N9HLH0"/>
<proteinExistence type="inferred from homology"/>
<dbReference type="Pfam" id="PF00648">
    <property type="entry name" value="Peptidase_C2"/>
    <property type="match status" value="1"/>
</dbReference>
<feature type="domain" description="Calpain catalytic" evidence="8">
    <location>
        <begin position="15"/>
        <end position="98"/>
    </location>
</feature>
<keyword evidence="2" id="KW-0645">Protease</keyword>
<keyword evidence="10" id="KW-1185">Reference proteome</keyword>
<dbReference type="PANTHER" id="PTHR10183">
    <property type="entry name" value="CALPAIN"/>
    <property type="match status" value="1"/>
</dbReference>
<dbReference type="InterPro" id="IPR022684">
    <property type="entry name" value="Calpain_cysteine_protease"/>
</dbReference>
<dbReference type="SUPFAM" id="SSF49758">
    <property type="entry name" value="Calpain large subunit, middle domain (domain III)"/>
    <property type="match status" value="1"/>
</dbReference>
<dbReference type="PROSITE" id="PS50203">
    <property type="entry name" value="CALPAIN_CAT"/>
    <property type="match status" value="1"/>
</dbReference>
<dbReference type="EMBL" id="CAJVPZ010018646">
    <property type="protein sequence ID" value="CAG8689342.1"/>
    <property type="molecule type" value="Genomic_DNA"/>
</dbReference>
<feature type="active site" evidence="5">
    <location>
        <position position="21"/>
    </location>
</feature>
<dbReference type="OrthoDB" id="424753at2759"/>
<keyword evidence="4" id="KW-0788">Thiol protease</keyword>
<comment type="caution">
    <text evidence="9">The sequence shown here is derived from an EMBL/GenBank/DDBJ whole genome shotgun (WGS) entry which is preliminary data.</text>
</comment>
<dbReference type="PANTHER" id="PTHR10183:SF379">
    <property type="entry name" value="CALPAIN-5"/>
    <property type="match status" value="1"/>
</dbReference>
<reference evidence="9" key="1">
    <citation type="submission" date="2021-06" db="EMBL/GenBank/DDBJ databases">
        <authorList>
            <person name="Kallberg Y."/>
            <person name="Tangrot J."/>
            <person name="Rosling A."/>
        </authorList>
    </citation>
    <scope>NUCLEOTIDE SEQUENCE</scope>
    <source>
        <strain evidence="9">IN212</strain>
    </source>
</reference>
<accession>A0A9N9HLH0</accession>
<evidence type="ECO:0000259" key="8">
    <source>
        <dbReference type="PROSITE" id="PS50203"/>
    </source>
</evidence>
<evidence type="ECO:0000313" key="10">
    <source>
        <dbReference type="Proteomes" id="UP000789396"/>
    </source>
</evidence>
<feature type="active site" evidence="5">
    <location>
        <position position="42"/>
    </location>
</feature>
<dbReference type="Proteomes" id="UP000789396">
    <property type="component" value="Unassembled WGS sequence"/>
</dbReference>
<dbReference type="GO" id="GO:0004198">
    <property type="term" value="F:calcium-dependent cysteine-type endopeptidase activity"/>
    <property type="evidence" value="ECO:0007669"/>
    <property type="project" value="InterPro"/>
</dbReference>
<evidence type="ECO:0000256" key="2">
    <source>
        <dbReference type="ARBA" id="ARBA00022670"/>
    </source>
</evidence>
<gene>
    <name evidence="9" type="ORF">RFULGI_LOCUS9927</name>
</gene>
<keyword evidence="3" id="KW-0378">Hydrolase</keyword>
<evidence type="ECO:0000256" key="6">
    <source>
        <dbReference type="PROSITE-ProRule" id="PRU00239"/>
    </source>
</evidence>
<dbReference type="Gene3D" id="3.90.70.10">
    <property type="entry name" value="Cysteine proteinases"/>
    <property type="match status" value="1"/>
</dbReference>
<dbReference type="InterPro" id="IPR036213">
    <property type="entry name" value="Calpain_III_sf"/>
</dbReference>
<evidence type="ECO:0000256" key="5">
    <source>
        <dbReference type="PIRSR" id="PIRSR622684-1"/>
    </source>
</evidence>
<sequence length="251" mass="29526">CARFEFSDKDIKDLKGTISGHAYSILRTAETDDGIKLLQIRNPWGTAEWNGAWSDGSKEWTPERMIQLNHRFGDDGTFWMCYDDFLNYWDMIDKCRLFDSRKFKLSLPEECHLIIVLQQPDDRYFCNEPKYDYQLSFHVFKDGETSSYLARSRSTFAFASRSINHEVKLPAGDYVIIPHEDQEPKKEKDSEIEAKKHEWELQLGLRVYSKYAGIKLEGLPEEKAEEKDPEVDTKDDEKKDDEKKDDEKKDK</sequence>
<evidence type="ECO:0000313" key="9">
    <source>
        <dbReference type="EMBL" id="CAG8689342.1"/>
    </source>
</evidence>
<dbReference type="GO" id="GO:0006508">
    <property type="term" value="P:proteolysis"/>
    <property type="evidence" value="ECO:0007669"/>
    <property type="project" value="UniProtKB-KW"/>
</dbReference>
<dbReference type="InterPro" id="IPR038765">
    <property type="entry name" value="Papain-like_cys_pep_sf"/>
</dbReference>
<comment type="caution">
    <text evidence="6">Lacks conserved residue(s) required for the propagation of feature annotation.</text>
</comment>
<comment type="similarity">
    <text evidence="1">Belongs to the peptidase C2 family.</text>
</comment>
<dbReference type="Pfam" id="PF01067">
    <property type="entry name" value="Calpain_III"/>
    <property type="match status" value="1"/>
</dbReference>
<name>A0A9N9HLH0_9GLOM</name>
<feature type="non-terminal residue" evidence="9">
    <location>
        <position position="251"/>
    </location>
</feature>
<evidence type="ECO:0000256" key="1">
    <source>
        <dbReference type="ARBA" id="ARBA00007623"/>
    </source>
</evidence>
<feature type="region of interest" description="Disordered" evidence="7">
    <location>
        <begin position="218"/>
        <end position="251"/>
    </location>
</feature>
<dbReference type="InterPro" id="IPR022682">
    <property type="entry name" value="Calpain_domain_III"/>
</dbReference>